<dbReference type="SUPFAM" id="SSF88697">
    <property type="entry name" value="PUA domain-like"/>
    <property type="match status" value="1"/>
</dbReference>
<dbReference type="InterPro" id="IPR011529">
    <property type="entry name" value="Glu_5kinase"/>
</dbReference>
<protein>
    <recommendedName>
        <fullName evidence="8">Glutamate 5-kinase</fullName>
        <ecNumber evidence="8">2.7.2.11</ecNumber>
    </recommendedName>
    <alternativeName>
        <fullName evidence="8">Gamma-glutamyl kinase</fullName>
        <shortName evidence="8">GK</shortName>
    </alternativeName>
</protein>
<dbReference type="PRINTS" id="PR00474">
    <property type="entry name" value="GLU5KINASE"/>
</dbReference>
<feature type="binding site" evidence="8">
    <location>
        <position position="65"/>
    </location>
    <ligand>
        <name>substrate</name>
    </ligand>
</feature>
<gene>
    <name evidence="8 10" type="primary">proB</name>
    <name evidence="10" type="ORF">CA13_41450</name>
</gene>
<comment type="subcellular location">
    <subcellularLocation>
        <location evidence="8">Cytoplasm</location>
    </subcellularLocation>
</comment>
<feature type="binding site" evidence="8">
    <location>
        <position position="166"/>
    </location>
    <ligand>
        <name>substrate</name>
    </ligand>
</feature>
<evidence type="ECO:0000256" key="8">
    <source>
        <dbReference type="HAMAP-Rule" id="MF_00456"/>
    </source>
</evidence>
<comment type="function">
    <text evidence="8">Catalyzes the transfer of a phosphate group to glutamate to form L-glutamate 5-phosphate.</text>
</comment>
<evidence type="ECO:0000256" key="6">
    <source>
        <dbReference type="ARBA" id="ARBA00022777"/>
    </source>
</evidence>
<dbReference type="PROSITE" id="PS50890">
    <property type="entry name" value="PUA"/>
    <property type="match status" value="1"/>
</dbReference>
<name>A0A5C5Z5U5_9BACT</name>
<dbReference type="FunFam" id="3.40.1160.10:FF:000006">
    <property type="entry name" value="Glutamate 5-kinase"/>
    <property type="match status" value="1"/>
</dbReference>
<evidence type="ECO:0000256" key="1">
    <source>
        <dbReference type="ARBA" id="ARBA00022490"/>
    </source>
</evidence>
<evidence type="ECO:0000259" key="9">
    <source>
        <dbReference type="SMART" id="SM00359"/>
    </source>
</evidence>
<keyword evidence="3 8" id="KW-0641">Proline biosynthesis</keyword>
<evidence type="ECO:0000256" key="5">
    <source>
        <dbReference type="ARBA" id="ARBA00022741"/>
    </source>
</evidence>
<dbReference type="GO" id="GO:0003723">
    <property type="term" value="F:RNA binding"/>
    <property type="evidence" value="ECO:0007669"/>
    <property type="project" value="InterPro"/>
</dbReference>
<dbReference type="InterPro" id="IPR041739">
    <property type="entry name" value="G5K_ProB"/>
</dbReference>
<feature type="binding site" evidence="8">
    <location>
        <begin position="227"/>
        <end position="233"/>
    </location>
    <ligand>
        <name>ATP</name>
        <dbReference type="ChEBI" id="CHEBI:30616"/>
    </ligand>
</feature>
<evidence type="ECO:0000256" key="4">
    <source>
        <dbReference type="ARBA" id="ARBA00022679"/>
    </source>
</evidence>
<reference evidence="10 11" key="1">
    <citation type="submission" date="2019-02" db="EMBL/GenBank/DDBJ databases">
        <title>Deep-cultivation of Planctomycetes and their phenomic and genomic characterization uncovers novel biology.</title>
        <authorList>
            <person name="Wiegand S."/>
            <person name="Jogler M."/>
            <person name="Boedeker C."/>
            <person name="Pinto D."/>
            <person name="Vollmers J."/>
            <person name="Rivas-Marin E."/>
            <person name="Kohn T."/>
            <person name="Peeters S.H."/>
            <person name="Heuer A."/>
            <person name="Rast P."/>
            <person name="Oberbeckmann S."/>
            <person name="Bunk B."/>
            <person name="Jeske O."/>
            <person name="Meyerdierks A."/>
            <person name="Storesund J.E."/>
            <person name="Kallscheuer N."/>
            <person name="Luecker S."/>
            <person name="Lage O.M."/>
            <person name="Pohl T."/>
            <person name="Merkel B.J."/>
            <person name="Hornburger P."/>
            <person name="Mueller R.-W."/>
            <person name="Bruemmer F."/>
            <person name="Labrenz M."/>
            <person name="Spormann A.M."/>
            <person name="Op Den Camp H."/>
            <person name="Overmann J."/>
            <person name="Amann R."/>
            <person name="Jetten M.S.M."/>
            <person name="Mascher T."/>
            <person name="Medema M.H."/>
            <person name="Devos D.P."/>
            <person name="Kaster A.-K."/>
            <person name="Ovreas L."/>
            <person name="Rohde M."/>
            <person name="Galperin M.Y."/>
            <person name="Jogler C."/>
        </authorList>
    </citation>
    <scope>NUCLEOTIDE SEQUENCE [LARGE SCALE GENOMIC DNA]</scope>
    <source>
        <strain evidence="10 11">CA13</strain>
    </source>
</reference>
<dbReference type="EC" id="2.7.2.11" evidence="8"/>
<dbReference type="InterPro" id="IPR002478">
    <property type="entry name" value="PUA"/>
</dbReference>
<sequence length="392" mass="41373">MAESDTSLIQHRKAAIDRSRCVVVKVGTSVLTAPDGSLDQHRINSLSAQLCRIADSGRQVVMVSSGAVGAGVGKLGLISRPSGLAQLQACAAIGQASLIQAYELGLSAGGRHAAQVLLTAMDLRRRSGYLHVRNALTQLHEFGAIAVINENDSVAVAELMTTFGDNDRLAAHVAGLMNDTLMIILSDVDGLYDGPPNLPTSERIHVVETLDESILALAEDHTGSMSTGGMASKLEAVTIATSHGHTAIIGPGHDDTVLDKIFAGEPIGTLFLPHERSIKGRRRWIGGTAPVAGTLHLDEGASKAVFQKGGSLLAVGITDVTGTFKRGSVVSLVDPSGHEIARGLCNYPSSEVSRILGQSSDYIEEILGTRPYENVVHRNNLVLNRNNDSDLF</sequence>
<dbReference type="OrthoDB" id="9804434at2"/>
<dbReference type="UniPathway" id="UPA00098">
    <property type="reaction ID" value="UER00359"/>
</dbReference>
<dbReference type="Proteomes" id="UP000315010">
    <property type="component" value="Unassembled WGS sequence"/>
</dbReference>
<keyword evidence="7 8" id="KW-0067">ATP-binding</keyword>
<keyword evidence="11" id="KW-1185">Reference proteome</keyword>
<dbReference type="InterPro" id="IPR036974">
    <property type="entry name" value="PUA_sf"/>
</dbReference>
<dbReference type="GO" id="GO:0005524">
    <property type="term" value="F:ATP binding"/>
    <property type="evidence" value="ECO:0007669"/>
    <property type="project" value="UniProtKB-KW"/>
</dbReference>
<proteinExistence type="inferred from homology"/>
<dbReference type="InterPro" id="IPR005715">
    <property type="entry name" value="Glu_5kinase/COase_Synthase"/>
</dbReference>
<dbReference type="AlphaFoldDB" id="A0A5C5Z5U5"/>
<dbReference type="PANTHER" id="PTHR43654">
    <property type="entry name" value="GLUTAMATE 5-KINASE"/>
    <property type="match status" value="1"/>
</dbReference>
<accession>A0A5C5Z5U5</accession>
<feature type="domain" description="PUA" evidence="9">
    <location>
        <begin position="293"/>
        <end position="376"/>
    </location>
</feature>
<dbReference type="SUPFAM" id="SSF53633">
    <property type="entry name" value="Carbamate kinase-like"/>
    <property type="match status" value="1"/>
</dbReference>
<comment type="pathway">
    <text evidence="8">Amino-acid biosynthesis; L-proline biosynthesis; L-glutamate 5-semialdehyde from L-glutamate: step 1/2.</text>
</comment>
<comment type="caution">
    <text evidence="10">The sequence shown here is derived from an EMBL/GenBank/DDBJ whole genome shotgun (WGS) entry which is preliminary data.</text>
</comment>
<dbReference type="CDD" id="cd04242">
    <property type="entry name" value="AAK_G5K_ProB"/>
    <property type="match status" value="1"/>
</dbReference>
<dbReference type="PIRSF" id="PIRSF000729">
    <property type="entry name" value="GK"/>
    <property type="match status" value="1"/>
</dbReference>
<dbReference type="GO" id="GO:0004349">
    <property type="term" value="F:glutamate 5-kinase activity"/>
    <property type="evidence" value="ECO:0007669"/>
    <property type="project" value="UniProtKB-UniRule"/>
</dbReference>
<dbReference type="Pfam" id="PF00696">
    <property type="entry name" value="AA_kinase"/>
    <property type="match status" value="1"/>
</dbReference>
<keyword evidence="5 8" id="KW-0547">Nucleotide-binding</keyword>
<dbReference type="FunFam" id="2.30.130.10:FF:000007">
    <property type="entry name" value="Glutamate 5-kinase"/>
    <property type="match status" value="1"/>
</dbReference>
<evidence type="ECO:0000313" key="11">
    <source>
        <dbReference type="Proteomes" id="UP000315010"/>
    </source>
</evidence>
<dbReference type="CDD" id="cd21157">
    <property type="entry name" value="PUA_G5K"/>
    <property type="match status" value="1"/>
</dbReference>
<organism evidence="10 11">
    <name type="scientific">Novipirellula herctigrandis</name>
    <dbReference type="NCBI Taxonomy" id="2527986"/>
    <lineage>
        <taxon>Bacteria</taxon>
        <taxon>Pseudomonadati</taxon>
        <taxon>Planctomycetota</taxon>
        <taxon>Planctomycetia</taxon>
        <taxon>Pirellulales</taxon>
        <taxon>Pirellulaceae</taxon>
        <taxon>Novipirellula</taxon>
    </lineage>
</organism>
<evidence type="ECO:0000256" key="2">
    <source>
        <dbReference type="ARBA" id="ARBA00022605"/>
    </source>
</evidence>
<keyword evidence="2 8" id="KW-0028">Amino-acid biosynthesis</keyword>
<dbReference type="HAMAP" id="MF_00456">
    <property type="entry name" value="ProB"/>
    <property type="match status" value="1"/>
</dbReference>
<comment type="similarity">
    <text evidence="8">Belongs to the glutamate 5-kinase family.</text>
</comment>
<evidence type="ECO:0000313" key="10">
    <source>
        <dbReference type="EMBL" id="TWT82682.1"/>
    </source>
</evidence>
<dbReference type="Pfam" id="PF01472">
    <property type="entry name" value="PUA"/>
    <property type="match status" value="1"/>
</dbReference>
<keyword evidence="6 8" id="KW-0418">Kinase</keyword>
<keyword evidence="1 8" id="KW-0963">Cytoplasm</keyword>
<feature type="binding site" evidence="8">
    <location>
        <begin position="186"/>
        <end position="187"/>
    </location>
    <ligand>
        <name>ATP</name>
        <dbReference type="ChEBI" id="CHEBI:30616"/>
    </ligand>
</feature>
<comment type="catalytic activity">
    <reaction evidence="8">
        <text>L-glutamate + ATP = L-glutamyl 5-phosphate + ADP</text>
        <dbReference type="Rhea" id="RHEA:14877"/>
        <dbReference type="ChEBI" id="CHEBI:29985"/>
        <dbReference type="ChEBI" id="CHEBI:30616"/>
        <dbReference type="ChEBI" id="CHEBI:58274"/>
        <dbReference type="ChEBI" id="CHEBI:456216"/>
        <dbReference type="EC" id="2.7.2.11"/>
    </reaction>
</comment>
<dbReference type="RefSeq" id="WP_146399334.1">
    <property type="nucleotide sequence ID" value="NZ_SJPJ01000001.1"/>
</dbReference>
<dbReference type="GO" id="GO:0055129">
    <property type="term" value="P:L-proline biosynthetic process"/>
    <property type="evidence" value="ECO:0007669"/>
    <property type="project" value="UniProtKB-UniRule"/>
</dbReference>
<keyword evidence="4 8" id="KW-0808">Transferase</keyword>
<feature type="binding site" evidence="8">
    <location>
        <position position="152"/>
    </location>
    <ligand>
        <name>substrate</name>
    </ligand>
</feature>
<evidence type="ECO:0000256" key="3">
    <source>
        <dbReference type="ARBA" id="ARBA00022650"/>
    </source>
</evidence>
<dbReference type="EMBL" id="SJPJ01000001">
    <property type="protein sequence ID" value="TWT82682.1"/>
    <property type="molecule type" value="Genomic_DNA"/>
</dbReference>
<dbReference type="PANTHER" id="PTHR43654:SF1">
    <property type="entry name" value="ISOPENTENYL PHOSPHATE KINASE"/>
    <property type="match status" value="1"/>
</dbReference>
<dbReference type="NCBIfam" id="TIGR01027">
    <property type="entry name" value="proB"/>
    <property type="match status" value="1"/>
</dbReference>
<dbReference type="GO" id="GO:0005829">
    <property type="term" value="C:cytosol"/>
    <property type="evidence" value="ECO:0007669"/>
    <property type="project" value="TreeGrafter"/>
</dbReference>
<evidence type="ECO:0000256" key="7">
    <source>
        <dbReference type="ARBA" id="ARBA00022840"/>
    </source>
</evidence>
<dbReference type="InterPro" id="IPR015947">
    <property type="entry name" value="PUA-like_sf"/>
</dbReference>
<dbReference type="InterPro" id="IPR036393">
    <property type="entry name" value="AceGlu_kinase-like_sf"/>
</dbReference>
<feature type="binding site" evidence="8">
    <location>
        <position position="25"/>
    </location>
    <ligand>
        <name>ATP</name>
        <dbReference type="ChEBI" id="CHEBI:30616"/>
    </ligand>
</feature>
<dbReference type="InterPro" id="IPR001048">
    <property type="entry name" value="Asp/Glu/Uridylate_kinase"/>
</dbReference>
<dbReference type="SMART" id="SM00359">
    <property type="entry name" value="PUA"/>
    <property type="match status" value="1"/>
</dbReference>
<dbReference type="Gene3D" id="2.30.130.10">
    <property type="entry name" value="PUA domain"/>
    <property type="match status" value="1"/>
</dbReference>
<dbReference type="Gene3D" id="3.40.1160.10">
    <property type="entry name" value="Acetylglutamate kinase-like"/>
    <property type="match status" value="2"/>
</dbReference>
<dbReference type="InterPro" id="IPR001057">
    <property type="entry name" value="Glu/AcGlu_kinase"/>
</dbReference>